<proteinExistence type="predicted"/>
<organism evidence="2 3">
    <name type="scientific">Pedobacter agri</name>
    <dbReference type="NCBI Taxonomy" id="454586"/>
    <lineage>
        <taxon>Bacteria</taxon>
        <taxon>Pseudomonadati</taxon>
        <taxon>Bacteroidota</taxon>
        <taxon>Sphingobacteriia</taxon>
        <taxon>Sphingobacteriales</taxon>
        <taxon>Sphingobacteriaceae</taxon>
        <taxon>Pedobacter</taxon>
    </lineage>
</organism>
<dbReference type="EMBL" id="JAPJUH010000003">
    <property type="protein sequence ID" value="MCX3265173.1"/>
    <property type="molecule type" value="Genomic_DNA"/>
</dbReference>
<dbReference type="AlphaFoldDB" id="A0A9X3DFZ0"/>
<keyword evidence="1" id="KW-0732">Signal</keyword>
<feature type="signal peptide" evidence="1">
    <location>
        <begin position="1"/>
        <end position="18"/>
    </location>
</feature>
<evidence type="ECO:0008006" key="4">
    <source>
        <dbReference type="Google" id="ProtNLM"/>
    </source>
</evidence>
<evidence type="ECO:0000313" key="3">
    <source>
        <dbReference type="Proteomes" id="UP001142592"/>
    </source>
</evidence>
<dbReference type="InterPro" id="IPR058087">
    <property type="entry name" value="XAC2610_dom"/>
</dbReference>
<evidence type="ECO:0000256" key="1">
    <source>
        <dbReference type="SAM" id="SignalP"/>
    </source>
</evidence>
<name>A0A9X3DFZ0_9SPHI</name>
<dbReference type="Proteomes" id="UP001142592">
    <property type="component" value="Unassembled WGS sequence"/>
</dbReference>
<reference evidence="2" key="1">
    <citation type="submission" date="2022-11" db="EMBL/GenBank/DDBJ databases">
        <authorList>
            <person name="Graham C."/>
            <person name="Newman J.D."/>
        </authorList>
    </citation>
    <scope>NUCLEOTIDE SEQUENCE</scope>
    <source>
        <strain evidence="2">DSM 19486</strain>
    </source>
</reference>
<feature type="chain" id="PRO_5040890569" description="VCBS repeat-containing protein" evidence="1">
    <location>
        <begin position="19"/>
        <end position="237"/>
    </location>
</feature>
<dbReference type="PROSITE" id="PS51257">
    <property type="entry name" value="PROKAR_LIPOPROTEIN"/>
    <property type="match status" value="1"/>
</dbReference>
<dbReference type="RefSeq" id="WP_157258884.1">
    <property type="nucleotide sequence ID" value="NZ_JAPJUH010000003.1"/>
</dbReference>
<keyword evidence="3" id="KW-1185">Reference proteome</keyword>
<gene>
    <name evidence="2" type="ORF">OQZ29_10470</name>
</gene>
<accession>A0A9X3DFZ0</accession>
<evidence type="ECO:0000313" key="2">
    <source>
        <dbReference type="EMBL" id="MCX3265173.1"/>
    </source>
</evidence>
<dbReference type="NCBIfam" id="NF047539">
    <property type="entry name" value="XAC2610_fam"/>
    <property type="match status" value="1"/>
</dbReference>
<comment type="caution">
    <text evidence="2">The sequence shown here is derived from an EMBL/GenBank/DDBJ whole genome shotgun (WGS) entry which is preliminary data.</text>
</comment>
<protein>
    <recommendedName>
        <fullName evidence="4">VCBS repeat-containing protein</fullName>
    </recommendedName>
</protein>
<sequence>MRNTIMLFLLLLIFGCNSAPKKLPVIKNDTSVKQKVKQAESANQVLRNTSDSKVFNQCDPNCVWHYYHPFPDSTYVIAIQNCGEEYIEKEKNTRVYFGIDRGLTDKIIWTQNLYIHPNGGGTLKHEDFDGDGVEDLLIFKETGARGSNEYHYLYLIDQQKKQVTKVQGFDDVVNPSYDQKHQVILSYGFAGKNYFSVYKISNHKVFQVGESFEDDFEGDEDILDQKILKILKEEKIK</sequence>